<evidence type="ECO:0000313" key="1">
    <source>
        <dbReference type="EMBL" id="OAJ96143.1"/>
    </source>
</evidence>
<dbReference type="Gene3D" id="3.90.550.10">
    <property type="entry name" value="Spore Coat Polysaccharide Biosynthesis Protein SpsA, Chain A"/>
    <property type="match status" value="1"/>
</dbReference>
<dbReference type="InterPro" id="IPR029044">
    <property type="entry name" value="Nucleotide-diphossugar_trans"/>
</dbReference>
<organism evidence="1 2">
    <name type="scientific">Vibrio bivalvicida</name>
    <dbReference type="NCBI Taxonomy" id="1276888"/>
    <lineage>
        <taxon>Bacteria</taxon>
        <taxon>Pseudomonadati</taxon>
        <taxon>Pseudomonadota</taxon>
        <taxon>Gammaproteobacteria</taxon>
        <taxon>Vibrionales</taxon>
        <taxon>Vibrionaceae</taxon>
        <taxon>Vibrio</taxon>
        <taxon>Vibrio oreintalis group</taxon>
    </lineage>
</organism>
<name>A0A177Y5K3_9VIBR</name>
<proteinExistence type="predicted"/>
<protein>
    <submittedName>
        <fullName evidence="1">Uncharacterized protein</fullName>
    </submittedName>
</protein>
<dbReference type="InterPro" id="IPR023214">
    <property type="entry name" value="HAD_sf"/>
</dbReference>
<reference evidence="1 2" key="1">
    <citation type="journal article" date="2016" name="Syst. Appl. Microbiol.">
        <title>Vibrio bivalvicida sp. nov., a novel larval pathogen for bivalve molluscs reared in a hatchery.</title>
        <authorList>
            <person name="Dubert J."/>
            <person name="Romalde J.L."/>
            <person name="Prado S."/>
            <person name="Barja J.L."/>
        </authorList>
    </citation>
    <scope>NUCLEOTIDE SEQUENCE [LARGE SCALE GENOMIC DNA]</scope>
    <source>
        <strain evidence="1 2">605</strain>
    </source>
</reference>
<dbReference type="EMBL" id="LLEI02000010">
    <property type="protein sequence ID" value="OAJ96143.1"/>
    <property type="molecule type" value="Genomic_DNA"/>
</dbReference>
<dbReference type="Proteomes" id="UP000078406">
    <property type="component" value="Unassembled WGS sequence"/>
</dbReference>
<dbReference type="SUPFAM" id="SSF56784">
    <property type="entry name" value="HAD-like"/>
    <property type="match status" value="1"/>
</dbReference>
<dbReference type="Gene3D" id="3.40.50.1000">
    <property type="entry name" value="HAD superfamily/HAD-like"/>
    <property type="match status" value="1"/>
</dbReference>
<comment type="caution">
    <text evidence="1">The sequence shown here is derived from an EMBL/GenBank/DDBJ whole genome shotgun (WGS) entry which is preliminary data.</text>
</comment>
<dbReference type="RefSeq" id="WP_054962653.1">
    <property type="nucleotide sequence ID" value="NZ_LLEI02000010.1"/>
</dbReference>
<dbReference type="InterPro" id="IPR036412">
    <property type="entry name" value="HAD-like_sf"/>
</dbReference>
<gene>
    <name evidence="1" type="ORF">APB76_01155</name>
</gene>
<sequence>MFTLILPVAGRSSRFPNMRPKWLLTMPDGKLMLEKSIEAIDLEKFDRVVIVCLQEHLEKYTSQEVVSESFIRATGVDPDFVVLQEPTSSQSETIYQAIKQGQIEGSFFIKDCDNKFSCSPEPINAVTTIDLNDIELVDAKNKSYVEVDSLGVISNIVEKEVISNFFCCGGYSFRSAQEFCSTFENISSDKEVYISHVIYKMLMLNEEFVRRSASEYVDWGTLREYRHFCKKHMTVFCDVDGVLLKNGSKFAKNGWKTPGLEANLTKIAELQKDGGLFLVLTSSRPESEIEYTTQELAKFGVRVDRCLFGLPHTRRYLINDHSATNPYPSAVAINLERDSDTLSHLFDD</sequence>
<accession>A0A177Y5K3</accession>
<evidence type="ECO:0000313" key="2">
    <source>
        <dbReference type="Proteomes" id="UP000078406"/>
    </source>
</evidence>
<dbReference type="SUPFAM" id="SSF53448">
    <property type="entry name" value="Nucleotide-diphospho-sugar transferases"/>
    <property type="match status" value="1"/>
</dbReference>
<dbReference type="AlphaFoldDB" id="A0A177Y5K3"/>